<dbReference type="OrthoDB" id="1917005at2759"/>
<evidence type="ECO:0000313" key="7">
    <source>
        <dbReference type="Proteomes" id="UP000030748"/>
    </source>
</evidence>
<sequence>MHGTPQPGGRSPKQLNGLTPASHLKPGSDNVQNSGTSFPAQVKGKKRDRGDHAADSVKRERPSRTDDGDSCKSESYLKSEIARITEKGGSVDMEGVEKLVQLMQPDRMERKMDLISRSMLVSVIAATEKVECLNRFLQLRGLPVLDEWLQDIHKGKVGGSNSPKDGDRSVEEFLLVLLRALDKLPVNLHALQTCNIGRSVNLLRSHKNVEIHKKARTLVDTWKKRVEAEMISIDAKSGSTQGASVWSSKSNLPESSNGGSEVAVRSSTNQHSASKTTSMKSSHGESNPKSAPSTPGVVKPVSPPASDKESHPVVSVSGTPDLPLTREDRSSSSNQSLSYSQSISGKEEGKSPTAFSASASKMSSSSSRNRKVSSFPGVTGGQKEISSSRSSSAHRSTASDKVSQSALTSEIEGPIIETSNHKLIVKIPNRVQTPTRNINGVSPEDQSVMRSQASSPVLADKPEQQVDNNAKEKSGEYQCNGTSDVNVYPCQINDRKDMSTGSGVAAGSPAAVVPDDEKSMSTEDSGRSIKGPKKNQLEGGKLRGTSFSPMNALIESCVKHSEAHSSLSLEDDVGMNLLASVATGEMSRSQLVSPTDSTERSTAAVDEVCFDDEAKSKSSPEDHIPGGRSQVPGDDKKQAVLDTSRSEDGLNSPKKEQPALSSDVNFGPVYTDIPVGAGNKPSISTDLKSAAEPLSEVNEKSNQQAYNDEKIRAGVTKKEEIQEQKPPTNNGTVENVSKCRSIGTNAAVTEDKVASSNQSFDDNCNTDVKEVMGTGTNSPHKFAAAAVIQSELAERAKNENLQQTAPRERIMSEACDEVRIGERDAKSHISDVKSENCDSAVDRNTVVEGHGVAGSCSTTDGRKSHNREAKLEKNEITANDESARPEFARTDANELESTSTIAEPSSSAAAASYPDAKIKFDLNEGLTVDDGNYGEPISTTESTTFQMNNSLPFSVNSIPSIHPPSITVAAAAKGPFVPPEDLLRSKGELGWKGSAATSAFRPAEPRKVDSMNSTYDASTSKSGRAPLDIDLNEPVERVPEEMPTRDSAVAFGLTSNLVNNRAVLLNETLNSMPIHVSGGLNLDLNRGFEANEKGLCSTSRSSNRNRQGSMVDVKPFLYGLPCGDVQRDFDLNDDASAEHLTLSHQAVKVGLQPQSQLPFAGGGVRINNNNNNNNNNPGGLANFSSWFPPRNAYPTMSVTPDVYRGSVMSSSSTVPFPSGPFQFPVFPFGPTFPVGATSYGDPSSAQRLLNPQLLGPVGAVSSQFQRPFVVRQGLDLNADPVSVDSEFREDMLLPPPSTSQHSVSGSILKRKEPEGGWDKENFRYKQPSWQ</sequence>
<dbReference type="EMBL" id="KI630286">
    <property type="protein sequence ID" value="EYU42547.1"/>
    <property type="molecule type" value="Genomic_DNA"/>
</dbReference>
<feature type="compositionally biased region" description="Basic and acidic residues" evidence="4">
    <location>
        <begin position="515"/>
        <end position="527"/>
    </location>
</feature>
<feature type="compositionally biased region" description="Basic and acidic residues" evidence="4">
    <location>
        <begin position="460"/>
        <end position="475"/>
    </location>
</feature>
<protein>
    <recommendedName>
        <fullName evidence="5">TFIIS N-terminal domain-containing protein</fullName>
    </recommendedName>
</protein>
<reference evidence="6 7" key="1">
    <citation type="journal article" date="2013" name="Proc. Natl. Acad. Sci. U.S.A.">
        <title>Fine-scale variation in meiotic recombination in Mimulus inferred from population shotgun sequencing.</title>
        <authorList>
            <person name="Hellsten U."/>
            <person name="Wright K.M."/>
            <person name="Jenkins J."/>
            <person name="Shu S."/>
            <person name="Yuan Y."/>
            <person name="Wessler S.R."/>
            <person name="Schmutz J."/>
            <person name="Willis J.H."/>
            <person name="Rokhsar D.S."/>
        </authorList>
    </citation>
    <scope>NUCLEOTIDE SEQUENCE [LARGE SCALE GENOMIC DNA]</scope>
    <source>
        <strain evidence="7">cv. DUN x IM62</strain>
    </source>
</reference>
<feature type="region of interest" description="Disordered" evidence="4">
    <location>
        <begin position="237"/>
        <end position="548"/>
    </location>
</feature>
<dbReference type="Pfam" id="PF08711">
    <property type="entry name" value="Med26"/>
    <property type="match status" value="1"/>
</dbReference>
<dbReference type="InterPro" id="IPR017923">
    <property type="entry name" value="TFIIS_N"/>
</dbReference>
<feature type="region of interest" description="Disordered" evidence="4">
    <location>
        <begin position="584"/>
        <end position="737"/>
    </location>
</feature>
<feature type="compositionally biased region" description="Polar residues" evidence="4">
    <location>
        <begin position="29"/>
        <end position="39"/>
    </location>
</feature>
<feature type="compositionally biased region" description="Basic and acidic residues" evidence="4">
    <location>
        <begin position="612"/>
        <end position="625"/>
    </location>
</feature>
<feature type="region of interest" description="Disordered" evidence="4">
    <location>
        <begin position="1291"/>
        <end position="1330"/>
    </location>
</feature>
<dbReference type="PROSITE" id="PS51319">
    <property type="entry name" value="TFIIS_N"/>
    <property type="match status" value="1"/>
</dbReference>
<feature type="compositionally biased region" description="Basic and acidic residues" evidence="4">
    <location>
        <begin position="48"/>
        <end position="73"/>
    </location>
</feature>
<name>A0A022RQ07_ERYGU</name>
<evidence type="ECO:0000256" key="4">
    <source>
        <dbReference type="SAM" id="MobiDB-lite"/>
    </source>
</evidence>
<dbReference type="CDD" id="cd00183">
    <property type="entry name" value="TFIIS_I"/>
    <property type="match status" value="1"/>
</dbReference>
<evidence type="ECO:0000256" key="1">
    <source>
        <dbReference type="ARBA" id="ARBA00004123"/>
    </source>
</evidence>
<evidence type="ECO:0000259" key="5">
    <source>
        <dbReference type="PROSITE" id="PS51319"/>
    </source>
</evidence>
<feature type="region of interest" description="Disordered" evidence="4">
    <location>
        <begin position="1"/>
        <end position="73"/>
    </location>
</feature>
<feature type="compositionally biased region" description="Basic and acidic residues" evidence="4">
    <location>
        <begin position="633"/>
        <end position="657"/>
    </location>
</feature>
<feature type="domain" description="TFIIS N-terminal" evidence="5">
    <location>
        <begin position="143"/>
        <end position="229"/>
    </location>
</feature>
<dbReference type="OMA" id="FVCRRIY"/>
<dbReference type="PANTHER" id="PTHR46548:SF1">
    <property type="entry name" value="BAH AND TFIIS DOMAIN-CONTAINING PROTEIN-RELATED"/>
    <property type="match status" value="1"/>
</dbReference>
<proteinExistence type="predicted"/>
<gene>
    <name evidence="6" type="ORF">MIMGU_mgv1a000265mg</name>
</gene>
<accession>A0A022RQ07</accession>
<evidence type="ECO:0000313" key="6">
    <source>
        <dbReference type="EMBL" id="EYU42547.1"/>
    </source>
</evidence>
<comment type="subcellular location">
    <subcellularLocation>
        <location evidence="1 3">Nucleus</location>
    </subcellularLocation>
</comment>
<dbReference type="SMART" id="SM00509">
    <property type="entry name" value="TFS2N"/>
    <property type="match status" value="1"/>
</dbReference>
<feature type="compositionally biased region" description="Polar residues" evidence="4">
    <location>
        <begin position="430"/>
        <end position="455"/>
    </location>
</feature>
<dbReference type="STRING" id="4155.A0A022RQ07"/>
<evidence type="ECO:0000256" key="3">
    <source>
        <dbReference type="PROSITE-ProRule" id="PRU00649"/>
    </source>
</evidence>
<feature type="compositionally biased region" description="Low complexity" evidence="4">
    <location>
        <begin position="501"/>
        <end position="513"/>
    </location>
</feature>
<dbReference type="InterPro" id="IPR003617">
    <property type="entry name" value="TFIIS/CRSP70_N_sub"/>
</dbReference>
<dbReference type="Gene3D" id="1.20.930.10">
    <property type="entry name" value="Conserved domain common to transcription factors TFIIS, elongin A, CRSP70"/>
    <property type="match status" value="1"/>
</dbReference>
<feature type="compositionally biased region" description="Polar residues" evidence="4">
    <location>
        <begin position="1010"/>
        <end position="1022"/>
    </location>
</feature>
<feature type="compositionally biased region" description="Polar residues" evidence="4">
    <location>
        <begin position="586"/>
        <end position="596"/>
    </location>
</feature>
<dbReference type="eggNOG" id="KOG1886">
    <property type="taxonomic scope" value="Eukaryota"/>
</dbReference>
<feature type="compositionally biased region" description="Polar residues" evidence="4">
    <location>
        <begin position="725"/>
        <end position="735"/>
    </location>
</feature>
<organism evidence="6 7">
    <name type="scientific">Erythranthe guttata</name>
    <name type="common">Yellow monkey flower</name>
    <name type="synonym">Mimulus guttatus</name>
    <dbReference type="NCBI Taxonomy" id="4155"/>
    <lineage>
        <taxon>Eukaryota</taxon>
        <taxon>Viridiplantae</taxon>
        <taxon>Streptophyta</taxon>
        <taxon>Embryophyta</taxon>
        <taxon>Tracheophyta</taxon>
        <taxon>Spermatophyta</taxon>
        <taxon>Magnoliopsida</taxon>
        <taxon>eudicotyledons</taxon>
        <taxon>Gunneridae</taxon>
        <taxon>Pentapetalae</taxon>
        <taxon>asterids</taxon>
        <taxon>lamiids</taxon>
        <taxon>Lamiales</taxon>
        <taxon>Phrymaceae</taxon>
        <taxon>Erythranthe</taxon>
    </lineage>
</organism>
<feature type="compositionally biased region" description="Low complexity" evidence="4">
    <location>
        <begin position="331"/>
        <end position="344"/>
    </location>
</feature>
<keyword evidence="7" id="KW-1185">Reference proteome</keyword>
<dbReference type="InterPro" id="IPR035441">
    <property type="entry name" value="TFIIS/LEDGF_dom_sf"/>
</dbReference>
<feature type="compositionally biased region" description="Polar residues" evidence="4">
    <location>
        <begin position="237"/>
        <end position="293"/>
    </location>
</feature>
<feature type="compositionally biased region" description="Low complexity" evidence="4">
    <location>
        <begin position="387"/>
        <end position="396"/>
    </location>
</feature>
<feature type="compositionally biased region" description="Low complexity" evidence="4">
    <location>
        <begin position="356"/>
        <end position="367"/>
    </location>
</feature>
<dbReference type="Proteomes" id="UP000030748">
    <property type="component" value="Unassembled WGS sequence"/>
</dbReference>
<feature type="region of interest" description="Disordered" evidence="4">
    <location>
        <begin position="994"/>
        <end position="1027"/>
    </location>
</feature>
<evidence type="ECO:0000256" key="2">
    <source>
        <dbReference type="ARBA" id="ARBA00023242"/>
    </source>
</evidence>
<dbReference type="SUPFAM" id="SSF47676">
    <property type="entry name" value="Conserved domain common to transcription factors TFIIS, elongin A, CRSP70"/>
    <property type="match status" value="1"/>
</dbReference>
<feature type="compositionally biased region" description="Basic and acidic residues" evidence="4">
    <location>
        <begin position="1309"/>
        <end position="1323"/>
    </location>
</feature>
<dbReference type="GO" id="GO:0005634">
    <property type="term" value="C:nucleus"/>
    <property type="evidence" value="ECO:0007669"/>
    <property type="project" value="UniProtKB-SubCell"/>
</dbReference>
<feature type="compositionally biased region" description="Basic and acidic residues" evidence="4">
    <location>
        <begin position="707"/>
        <end position="723"/>
    </location>
</feature>
<keyword evidence="2 3" id="KW-0539">Nucleus</keyword>
<dbReference type="PANTHER" id="PTHR46548">
    <property type="entry name" value="BAH AND TFIIS DOMAIN-CONTAINING PROTEIN-RELATED"/>
    <property type="match status" value="1"/>
</dbReference>